<dbReference type="SUPFAM" id="SSF54506">
    <property type="entry name" value="Diaminopimelate epimerase-like"/>
    <property type="match status" value="1"/>
</dbReference>
<gene>
    <name evidence="4" type="ORF">GCM10007392_33950</name>
</gene>
<keyword evidence="2 4" id="KW-0413">Isomerase</keyword>
<accession>A0A918KJ93</accession>
<dbReference type="PANTHER" id="PTHR13774:SF17">
    <property type="entry name" value="PHENAZINE BIOSYNTHESIS-LIKE DOMAIN-CONTAINING PROTEIN"/>
    <property type="match status" value="1"/>
</dbReference>
<reference evidence="4" key="1">
    <citation type="journal article" date="2014" name="Int. J. Syst. Evol. Microbiol.">
        <title>Complete genome sequence of Corynebacterium casei LMG S-19264T (=DSM 44701T), isolated from a smear-ripened cheese.</title>
        <authorList>
            <consortium name="US DOE Joint Genome Institute (JGI-PGF)"/>
            <person name="Walter F."/>
            <person name="Albersmeier A."/>
            <person name="Kalinowski J."/>
            <person name="Ruckert C."/>
        </authorList>
    </citation>
    <scope>NUCLEOTIDE SEQUENCE</scope>
    <source>
        <strain evidence="4">KCTC 22169</strain>
    </source>
</reference>
<comment type="caution">
    <text evidence="4">The sequence shown here is derived from an EMBL/GenBank/DDBJ whole genome shotgun (WGS) entry which is preliminary data.</text>
</comment>
<evidence type="ECO:0000313" key="5">
    <source>
        <dbReference type="Proteomes" id="UP000626148"/>
    </source>
</evidence>
<dbReference type="PIRSF" id="PIRSF016184">
    <property type="entry name" value="PhzC_PhzF"/>
    <property type="match status" value="1"/>
</dbReference>
<reference evidence="4" key="2">
    <citation type="submission" date="2020-09" db="EMBL/GenBank/DDBJ databases">
        <authorList>
            <person name="Sun Q."/>
            <person name="Kim S."/>
        </authorList>
    </citation>
    <scope>NUCLEOTIDE SEQUENCE</scope>
    <source>
        <strain evidence="4">KCTC 22169</strain>
    </source>
</reference>
<protein>
    <submittedName>
        <fullName evidence="4">Isomerase</fullName>
    </submittedName>
</protein>
<organism evidence="4 5">
    <name type="scientific">Saccharospirillum salsuginis</name>
    <dbReference type="NCBI Taxonomy" id="418750"/>
    <lineage>
        <taxon>Bacteria</taxon>
        <taxon>Pseudomonadati</taxon>
        <taxon>Pseudomonadota</taxon>
        <taxon>Gammaproteobacteria</taxon>
        <taxon>Oceanospirillales</taxon>
        <taxon>Saccharospirillaceae</taxon>
        <taxon>Saccharospirillum</taxon>
    </lineage>
</organism>
<proteinExistence type="inferred from homology"/>
<dbReference type="PANTHER" id="PTHR13774">
    <property type="entry name" value="PHENAZINE BIOSYNTHESIS PROTEIN"/>
    <property type="match status" value="1"/>
</dbReference>
<evidence type="ECO:0000256" key="3">
    <source>
        <dbReference type="PIRSR" id="PIRSR016184-1"/>
    </source>
</evidence>
<keyword evidence="5" id="KW-1185">Reference proteome</keyword>
<dbReference type="Proteomes" id="UP000626148">
    <property type="component" value="Unassembled WGS sequence"/>
</dbReference>
<dbReference type="RefSeq" id="WP_189610859.1">
    <property type="nucleotide sequence ID" value="NZ_BMXR01000008.1"/>
</dbReference>
<evidence type="ECO:0000256" key="2">
    <source>
        <dbReference type="ARBA" id="ARBA00023235"/>
    </source>
</evidence>
<dbReference type="Pfam" id="PF02567">
    <property type="entry name" value="PhzC-PhzF"/>
    <property type="match status" value="1"/>
</dbReference>
<evidence type="ECO:0000256" key="1">
    <source>
        <dbReference type="ARBA" id="ARBA00008270"/>
    </source>
</evidence>
<comment type="similarity">
    <text evidence="1">Belongs to the PhzF family.</text>
</comment>
<dbReference type="AlphaFoldDB" id="A0A918KJ93"/>
<dbReference type="Gene3D" id="3.10.310.10">
    <property type="entry name" value="Diaminopimelate Epimerase, Chain A, domain 1"/>
    <property type="match status" value="2"/>
</dbReference>
<dbReference type="NCBIfam" id="TIGR00654">
    <property type="entry name" value="PhzF_family"/>
    <property type="match status" value="1"/>
</dbReference>
<dbReference type="GO" id="GO:0005737">
    <property type="term" value="C:cytoplasm"/>
    <property type="evidence" value="ECO:0007669"/>
    <property type="project" value="TreeGrafter"/>
</dbReference>
<dbReference type="GO" id="GO:0016853">
    <property type="term" value="F:isomerase activity"/>
    <property type="evidence" value="ECO:0007669"/>
    <property type="project" value="UniProtKB-KW"/>
</dbReference>
<sequence>MAYPLYQVDAFADAVFEGNPAAVMPLNAPLDEDVMQRLAQENNLSETAFLWPEGDAWRIRWFTPSKEVPLCGHATLASAHVLWRELHWPHDELRFNSASGELRVRKVDDLIELNFPALMPKPAELSADVAERLELKPQDVRSAIKELVVLASEAEVAAFSRDFSGCESLESGVILTARSDRDGVDFVSRFFGGPEVGIKEDPVTGSAHAILVPYWAEKLGKSELVGRQISSRPGQIECVLDGDRVRMRGQARTYLRGFVEWT</sequence>
<dbReference type="InterPro" id="IPR003719">
    <property type="entry name" value="Phenazine_PhzF-like"/>
</dbReference>
<dbReference type="EMBL" id="BMXR01000008">
    <property type="protein sequence ID" value="GGX63268.1"/>
    <property type="molecule type" value="Genomic_DNA"/>
</dbReference>
<evidence type="ECO:0000313" key="4">
    <source>
        <dbReference type="EMBL" id="GGX63268.1"/>
    </source>
</evidence>
<feature type="active site" evidence="3">
    <location>
        <position position="46"/>
    </location>
</feature>
<name>A0A918KJ93_9GAMM</name>